<feature type="compositionally biased region" description="Polar residues" evidence="1">
    <location>
        <begin position="173"/>
        <end position="183"/>
    </location>
</feature>
<evidence type="ECO:0000313" key="5">
    <source>
        <dbReference type="EMBL" id="BBY51442.1"/>
    </source>
</evidence>
<dbReference type="Gene3D" id="2.60.40.3440">
    <property type="match status" value="3"/>
</dbReference>
<keyword evidence="2" id="KW-0732">Signal</keyword>
<dbReference type="PANTHER" id="PTHR34720:SF9">
    <property type="entry name" value="BLR4714 PROTEIN"/>
    <property type="match status" value="1"/>
</dbReference>
<feature type="compositionally biased region" description="Low complexity" evidence="1">
    <location>
        <begin position="37"/>
        <end position="84"/>
    </location>
</feature>
<protein>
    <recommendedName>
        <fullName evidence="7">Tandem-95 repeat protein</fullName>
    </recommendedName>
</protein>
<name>A0A7I7S3G3_9MYCO</name>
<dbReference type="Pfam" id="PF17803">
    <property type="entry name" value="Cadherin_4"/>
    <property type="match status" value="1"/>
</dbReference>
<organism evidence="5 6">
    <name type="scientific">Mycolicibacterium arabiense</name>
    <dbReference type="NCBI Taxonomy" id="1286181"/>
    <lineage>
        <taxon>Bacteria</taxon>
        <taxon>Bacillati</taxon>
        <taxon>Actinomycetota</taxon>
        <taxon>Actinomycetes</taxon>
        <taxon>Mycobacteriales</taxon>
        <taxon>Mycobacteriaceae</taxon>
        <taxon>Mycolicibacterium</taxon>
    </lineage>
</organism>
<evidence type="ECO:0000256" key="2">
    <source>
        <dbReference type="SAM" id="SignalP"/>
    </source>
</evidence>
<dbReference type="Proteomes" id="UP000467428">
    <property type="component" value="Chromosome"/>
</dbReference>
<dbReference type="Pfam" id="PF17892">
    <property type="entry name" value="Cadherin_5"/>
    <property type="match status" value="1"/>
</dbReference>
<dbReference type="PANTHER" id="PTHR34720">
    <property type="entry name" value="MICROCYSTIN DEPENDENT PROTEIN"/>
    <property type="match status" value="1"/>
</dbReference>
<gene>
    <name evidence="5" type="ORF">MARA_49100</name>
</gene>
<dbReference type="NCBIfam" id="NF012211">
    <property type="entry name" value="tand_rpt_95"/>
    <property type="match status" value="10"/>
</dbReference>
<dbReference type="Gene3D" id="2.60.40.2810">
    <property type="match status" value="7"/>
</dbReference>
<dbReference type="InterPro" id="IPR010221">
    <property type="entry name" value="VCBS_dom"/>
</dbReference>
<feature type="chain" id="PRO_5038721903" description="Tandem-95 repeat protein" evidence="2">
    <location>
        <begin position="25"/>
        <end position="1342"/>
    </location>
</feature>
<dbReference type="EMBL" id="AP022593">
    <property type="protein sequence ID" value="BBY51442.1"/>
    <property type="molecule type" value="Genomic_DNA"/>
</dbReference>
<feature type="signal peptide" evidence="2">
    <location>
        <begin position="1"/>
        <end position="24"/>
    </location>
</feature>
<geneLocation type="plasmid" evidence="6">
    <name>pjcm18538 dna</name>
</geneLocation>
<keyword evidence="6" id="KW-1185">Reference proteome</keyword>
<dbReference type="Pfam" id="PF17963">
    <property type="entry name" value="Big_9"/>
    <property type="match status" value="8"/>
</dbReference>
<feature type="domain" description="RapA2 cadherin-like" evidence="3">
    <location>
        <begin position="949"/>
        <end position="1018"/>
    </location>
</feature>
<dbReference type="NCBIfam" id="TIGR01965">
    <property type="entry name" value="VCBS_repeat"/>
    <property type="match status" value="1"/>
</dbReference>
<feature type="domain" description="Cadherin-like" evidence="4">
    <location>
        <begin position="1153"/>
        <end position="1247"/>
    </location>
</feature>
<feature type="compositionally biased region" description="Polar residues" evidence="1">
    <location>
        <begin position="193"/>
        <end position="209"/>
    </location>
</feature>
<feature type="compositionally biased region" description="Low complexity" evidence="1">
    <location>
        <begin position="105"/>
        <end position="136"/>
    </location>
</feature>
<sequence length="1342" mass="136180">MGFSRYVGRVGALAVVLGVGTAVAFPQTALADEGDGSAESAAVSSQQSASGTSGAAGVGPNAETPTVNTPDPTTNTTATGTQDTSGEPPSSTVSAQTNTGSSTQTAAEPSTEPTSSPEPATEPVVVEEPTNETPVTSDTPPPAEPNGTETPPADATADSDTAPRPPAKPSAPEASTPSKSTTEPAAVAPRSLQAATNATQQPGPTAETLSQRMTLTTTALAPAAPTLDPLSALLAIPVSIVTTLVNAVLTPFLGGAPTAPAQPPLLWAVLAWVRREFQRTFANSTPTAPNQNVTISLALPNAVSGPIAFGATDANGDRLTYTVPARGAIGGPTHGTVTVDQATGTFTYDPDDAYALTGGTDTFTYTVSDAGARRNIFGIPLSFSPSTATGTVTLDVTALNDSPVAVNDTTTVAEDSGTTLIDVLANDTDVDAGPKTITGITQPTNGTVSFTATTLSYTPNANFNGSDTFTYTLNGGSMATATITVTPVNDAPVAANQSVTMLEDTTVRIDPLAGAVDVDGDVIRWALTENANIGEMDMDYAGRWYIVYTPPANYSGPATIRYQVWDGIETSDYAIITITVTPVDDPPIAVNDTAVVGEDSGSTSIDVLANDTDGDGDGGPKTITSATQPTGGTVTFTDTTLTYTPKANFNGADTFTYTLNGGSTATVTTTVTAVDDSPVAVNDTATVAEDSGTTLIDLLANDFDVDSDPKTITGVTQPTNGTVTFTGTTVSYTPNANFNGTDTFTYTLNGGSTATARVTVTPVNDAPVAANQTYTTAAGTPVTIDLYAGAFDVEGNPIRWTFVGVPSNGTQYFANYSTGVLQYIPNPGFTGTDAFSYRLADNVGSGTFGTITINVIAVDSPVNSPPVATDDTATVAEGGTTTIALVTNDSDADGTVDTTTVVIVGQPTAGTATVNPNGTVTYASNGTEVTTDSFTYTVKDATGATSNVATVTITITPVNDAPVAVNDTATVAEGGTTTTTVISNDTDADGTIDSSTVVIVRQPAAGTVTVNPNGTVTYVSDGSEVTTDSFTYTVKDATGATSNVATVTITITPVNDGPTAVNDSYTVVANGTLTVNAPGLLGNDTDPDGEFLRLTEIFAAAHGALSGVLSNGTFTYQPDAGFTGTDSFTYTVSDGASTSQGTVTITVTADPNNVAPVGSPDSYTVDEDTVLTVNGPGLLANDTDANGQTLKVVSIGTEPTRGSLVLNDDGSFTYTPGPNLNGTDTFTYKASDGAAETALTTVTINVTAVNDAPVIALNDVIPVAKDSFVAFGLSNRSSDVDGDVLTGTLVSGPQHGTFYFDTVNRGFSYQPNAGYTGTDSFTYKVNDGKVDSAIATVTLTVA</sequence>
<feature type="compositionally biased region" description="Low complexity" evidence="1">
    <location>
        <begin position="150"/>
        <end position="162"/>
    </location>
</feature>
<evidence type="ECO:0000259" key="3">
    <source>
        <dbReference type="Pfam" id="PF17803"/>
    </source>
</evidence>
<evidence type="ECO:0000259" key="4">
    <source>
        <dbReference type="Pfam" id="PF17892"/>
    </source>
</evidence>
<evidence type="ECO:0000256" key="1">
    <source>
        <dbReference type="SAM" id="MobiDB-lite"/>
    </source>
</evidence>
<reference evidence="5 6" key="1">
    <citation type="journal article" date="2019" name="Emerg. Microbes Infect.">
        <title>Comprehensive subspecies identification of 175 nontuberculous mycobacteria species based on 7547 genomic profiles.</title>
        <authorList>
            <person name="Matsumoto Y."/>
            <person name="Kinjo T."/>
            <person name="Motooka D."/>
            <person name="Nabeya D."/>
            <person name="Jung N."/>
            <person name="Uechi K."/>
            <person name="Horii T."/>
            <person name="Iida T."/>
            <person name="Fujita J."/>
            <person name="Nakamura S."/>
        </authorList>
    </citation>
    <scope>NUCLEOTIDE SEQUENCE [LARGE SCALE GENOMIC DNA]</scope>
    <source>
        <strain evidence="5 6">JCM 18538</strain>
    </source>
</reference>
<evidence type="ECO:0000313" key="6">
    <source>
        <dbReference type="Proteomes" id="UP000467428"/>
    </source>
</evidence>
<feature type="compositionally biased region" description="Polar residues" evidence="1">
    <location>
        <begin position="85"/>
        <end position="104"/>
    </location>
</feature>
<proteinExistence type="predicted"/>
<accession>A0A7I7S3G3</accession>
<feature type="region of interest" description="Disordered" evidence="1">
    <location>
        <begin position="36"/>
        <end position="209"/>
    </location>
</feature>
<dbReference type="KEGG" id="marz:MARA_49100"/>
<evidence type="ECO:0008006" key="7">
    <source>
        <dbReference type="Google" id="ProtNLM"/>
    </source>
</evidence>
<dbReference type="InterPro" id="IPR040853">
    <property type="entry name" value="RapA2_cadherin-like"/>
</dbReference>
<dbReference type="RefSeq" id="WP_163922070.1">
    <property type="nucleotide sequence ID" value="NZ_AP022593.1"/>
</dbReference>
<dbReference type="InterPro" id="IPR041690">
    <property type="entry name" value="Cadherin_5"/>
</dbReference>